<reference evidence="3 4" key="1">
    <citation type="submission" date="2016-10" db="EMBL/GenBank/DDBJ databases">
        <authorList>
            <person name="de Groot N.N."/>
        </authorList>
    </citation>
    <scope>NUCLEOTIDE SEQUENCE [LARGE SCALE GENOMIC DNA]</scope>
    <source>
        <strain evidence="3 4">CGMCC 1.11156</strain>
    </source>
</reference>
<gene>
    <name evidence="3" type="ORF">SAMN05216561_11235</name>
</gene>
<dbReference type="EMBL" id="FOQG01000012">
    <property type="protein sequence ID" value="SFI71578.1"/>
    <property type="molecule type" value="Genomic_DNA"/>
</dbReference>
<organism evidence="3 4">
    <name type="scientific">Nocardioides psychrotolerans</name>
    <dbReference type="NCBI Taxonomy" id="1005945"/>
    <lineage>
        <taxon>Bacteria</taxon>
        <taxon>Bacillati</taxon>
        <taxon>Actinomycetota</taxon>
        <taxon>Actinomycetes</taxon>
        <taxon>Propionibacteriales</taxon>
        <taxon>Nocardioidaceae</taxon>
        <taxon>Nocardioides</taxon>
    </lineage>
</organism>
<dbReference type="STRING" id="1005945.SAMN05216561_11235"/>
<accession>A0A1I3KH06</accession>
<dbReference type="Proteomes" id="UP000198649">
    <property type="component" value="Unassembled WGS sequence"/>
</dbReference>
<feature type="signal peptide" evidence="2">
    <location>
        <begin position="1"/>
        <end position="23"/>
    </location>
</feature>
<dbReference type="OrthoDB" id="9779955at2"/>
<dbReference type="SUPFAM" id="SSF51445">
    <property type="entry name" value="(Trans)glycosidases"/>
    <property type="match status" value="1"/>
</dbReference>
<feature type="chain" id="PRO_5011453117" description="Glycosyl hydrolases family 25" evidence="2">
    <location>
        <begin position="24"/>
        <end position="321"/>
    </location>
</feature>
<dbReference type="RefSeq" id="WP_091114736.1">
    <property type="nucleotide sequence ID" value="NZ_BKAF01000014.1"/>
</dbReference>
<protein>
    <recommendedName>
        <fullName evidence="5">Glycosyl hydrolases family 25</fullName>
    </recommendedName>
</protein>
<dbReference type="InterPro" id="IPR017853">
    <property type="entry name" value="GH"/>
</dbReference>
<feature type="region of interest" description="Disordered" evidence="1">
    <location>
        <begin position="17"/>
        <end position="61"/>
    </location>
</feature>
<evidence type="ECO:0000256" key="1">
    <source>
        <dbReference type="SAM" id="MobiDB-lite"/>
    </source>
</evidence>
<keyword evidence="4" id="KW-1185">Reference proteome</keyword>
<sequence>MRRALLSLASLAVLAGCGGTAGSADTSGETPGASAASEPPAPAPATRKPVPKPSPSPRDELADLAEQAATAVPSPQIPPETGAVLGGDISWPQCPVGMGIPQKRTLGLPLPIPEARYVVIGLTNGPGFYANPCLGEQVAWARDNDVLVSAYAVASYPEAPELRRFATEGPYDGSDGLGALRNVGYQQARFNIASMQTAGFETPIVWIDVEPVPDFEWSGDPVANAAVVEGLARGYRDAGYAIGVYSTPYLWEGVVGDLALGVPEWRAAGQTSREEALGRCGADWVIQGGEAVMGQWVEAERDQNVTCPGVAADLGRWFHRY</sequence>
<name>A0A1I3KH06_9ACTN</name>
<evidence type="ECO:0000313" key="4">
    <source>
        <dbReference type="Proteomes" id="UP000198649"/>
    </source>
</evidence>
<evidence type="ECO:0008006" key="5">
    <source>
        <dbReference type="Google" id="ProtNLM"/>
    </source>
</evidence>
<evidence type="ECO:0000313" key="3">
    <source>
        <dbReference type="EMBL" id="SFI71578.1"/>
    </source>
</evidence>
<dbReference type="PROSITE" id="PS51257">
    <property type="entry name" value="PROKAR_LIPOPROTEIN"/>
    <property type="match status" value="1"/>
</dbReference>
<proteinExistence type="predicted"/>
<keyword evidence="2" id="KW-0732">Signal</keyword>
<dbReference type="AlphaFoldDB" id="A0A1I3KH06"/>
<feature type="compositionally biased region" description="Low complexity" evidence="1">
    <location>
        <begin position="29"/>
        <end position="48"/>
    </location>
</feature>
<dbReference type="Gene3D" id="3.20.20.80">
    <property type="entry name" value="Glycosidases"/>
    <property type="match status" value="1"/>
</dbReference>
<evidence type="ECO:0000256" key="2">
    <source>
        <dbReference type="SAM" id="SignalP"/>
    </source>
</evidence>